<protein>
    <recommendedName>
        <fullName evidence="5">OB domain-containing protein</fullName>
    </recommendedName>
</protein>
<dbReference type="InterPro" id="IPR012340">
    <property type="entry name" value="NA-bd_OB-fold"/>
</dbReference>
<reference evidence="6" key="1">
    <citation type="submission" date="2022-10" db="EMBL/GenBank/DDBJ databases">
        <title>Adaptive evolution leads to modifications in subtelomeric GC content in a zoonotic Cryptosporidium species.</title>
        <authorList>
            <person name="Li J."/>
            <person name="Feng Y."/>
            <person name="Xiao L."/>
        </authorList>
    </citation>
    <scope>NUCLEOTIDE SEQUENCE</scope>
    <source>
        <strain evidence="6">33844</strain>
    </source>
</reference>
<dbReference type="OrthoDB" id="25571at2759"/>
<gene>
    <name evidence="6" type="ORF">OJ253_3003</name>
</gene>
<dbReference type="InterPro" id="IPR004365">
    <property type="entry name" value="NA-bd_OB_tRNA"/>
</dbReference>
<evidence type="ECO:0000256" key="3">
    <source>
        <dbReference type="ARBA" id="ARBA00023242"/>
    </source>
</evidence>
<comment type="subcellular location">
    <subcellularLocation>
        <location evidence="1">Nucleus</location>
    </subcellularLocation>
</comment>
<dbReference type="GO" id="GO:0003677">
    <property type="term" value="F:DNA binding"/>
    <property type="evidence" value="ECO:0007669"/>
    <property type="project" value="UniProtKB-KW"/>
</dbReference>
<dbReference type="Proteomes" id="UP001067231">
    <property type="component" value="Unassembled WGS sequence"/>
</dbReference>
<evidence type="ECO:0000256" key="4">
    <source>
        <dbReference type="SAM" id="MobiDB-lite"/>
    </source>
</evidence>
<dbReference type="InterPro" id="IPR040260">
    <property type="entry name" value="RFA2-like"/>
</dbReference>
<evidence type="ECO:0000313" key="6">
    <source>
        <dbReference type="EMBL" id="KAJ1605797.1"/>
    </source>
</evidence>
<dbReference type="PANTHER" id="PTHR13989:SF16">
    <property type="entry name" value="REPLICATION PROTEIN A2"/>
    <property type="match status" value="1"/>
</dbReference>
<feature type="region of interest" description="Disordered" evidence="4">
    <location>
        <begin position="1"/>
        <end position="35"/>
    </location>
</feature>
<keyword evidence="3" id="KW-0539">Nucleus</keyword>
<feature type="domain" description="OB" evidence="5">
    <location>
        <begin position="115"/>
        <end position="182"/>
    </location>
</feature>
<name>A0A9D5DJH8_9CRYT</name>
<dbReference type="PANTHER" id="PTHR13989">
    <property type="entry name" value="REPLICATION PROTEIN A-RELATED"/>
    <property type="match status" value="1"/>
</dbReference>
<accession>A0A9D5DJH8</accession>
<evidence type="ECO:0000256" key="2">
    <source>
        <dbReference type="ARBA" id="ARBA00023125"/>
    </source>
</evidence>
<dbReference type="GO" id="GO:0005634">
    <property type="term" value="C:nucleus"/>
    <property type="evidence" value="ECO:0007669"/>
    <property type="project" value="UniProtKB-SubCell"/>
</dbReference>
<comment type="caution">
    <text evidence="6">The sequence shown here is derived from an EMBL/GenBank/DDBJ whole genome shotgun (WGS) entry which is preliminary data.</text>
</comment>
<sequence length="341" mass="38445">MFFSSGSFGESPFSSRNEYSSSRASTSVSKSESSGTYSYLNGSDGIENRWNNNTLVTPSRRVSIGNTSVINSNSRGENSNRMQRMCLPVNIAMILRSLESNPTAFKIFERRISSVTLIGWITHREILASRMIFRVSDGTGGIDARFDIDSETFGEEINSYLDDLREGTIVRLVGQVVPGKADISSYISCYTIMKITEMKEYAYYHQIEVAYVANQFQQEISGEEESNSKEGNEYLSPYNISDKINHGGKQENDDFDLHLIESIKVPDDIIDHIHKTVYKTLSYEISCLKSEEKKSIGVKKDHIIKLLKPYHEPGTVLSAISDLESKYAVIYETMDGHYCVL</sequence>
<dbReference type="EMBL" id="JAPCXC010000089">
    <property type="protein sequence ID" value="KAJ1605797.1"/>
    <property type="molecule type" value="Genomic_DNA"/>
</dbReference>
<keyword evidence="2" id="KW-0238">DNA-binding</keyword>
<evidence type="ECO:0000256" key="1">
    <source>
        <dbReference type="ARBA" id="ARBA00004123"/>
    </source>
</evidence>
<dbReference type="SUPFAM" id="SSF50249">
    <property type="entry name" value="Nucleic acid-binding proteins"/>
    <property type="match status" value="1"/>
</dbReference>
<evidence type="ECO:0000259" key="5">
    <source>
        <dbReference type="Pfam" id="PF01336"/>
    </source>
</evidence>
<dbReference type="Gene3D" id="2.40.50.140">
    <property type="entry name" value="Nucleic acid-binding proteins"/>
    <property type="match status" value="1"/>
</dbReference>
<dbReference type="Pfam" id="PF01336">
    <property type="entry name" value="tRNA_anti-codon"/>
    <property type="match status" value="1"/>
</dbReference>
<organism evidence="6">
    <name type="scientific">Cryptosporidium canis</name>
    <dbReference type="NCBI Taxonomy" id="195482"/>
    <lineage>
        <taxon>Eukaryota</taxon>
        <taxon>Sar</taxon>
        <taxon>Alveolata</taxon>
        <taxon>Apicomplexa</taxon>
        <taxon>Conoidasida</taxon>
        <taxon>Coccidia</taxon>
        <taxon>Eucoccidiorida</taxon>
        <taxon>Eimeriorina</taxon>
        <taxon>Cryptosporidiidae</taxon>
        <taxon>Cryptosporidium</taxon>
    </lineage>
</organism>
<proteinExistence type="predicted"/>
<dbReference type="AlphaFoldDB" id="A0A9D5DJH8"/>